<dbReference type="AlphaFoldDB" id="I5CAF8"/>
<evidence type="ECO:0000256" key="1">
    <source>
        <dbReference type="ARBA" id="ARBA00006272"/>
    </source>
</evidence>
<dbReference type="GO" id="GO:0004177">
    <property type="term" value="F:aminopeptidase activity"/>
    <property type="evidence" value="ECO:0007669"/>
    <property type="project" value="UniProtKB-KW"/>
</dbReference>
<keyword evidence="2" id="KW-0031">Aminopeptidase</keyword>
<evidence type="ECO:0000256" key="4">
    <source>
        <dbReference type="ARBA" id="ARBA00022723"/>
    </source>
</evidence>
<dbReference type="SUPFAM" id="SSF53187">
    <property type="entry name" value="Zn-dependent exopeptidases"/>
    <property type="match status" value="1"/>
</dbReference>
<keyword evidence="3" id="KW-0645">Protease</keyword>
<dbReference type="STRING" id="1189621.A3SI_02146"/>
<dbReference type="InterPro" id="IPR051464">
    <property type="entry name" value="Peptidase_M42_aminopept"/>
</dbReference>
<evidence type="ECO:0000256" key="3">
    <source>
        <dbReference type="ARBA" id="ARBA00022670"/>
    </source>
</evidence>
<keyword evidence="4" id="KW-0479">Metal-binding</keyword>
<dbReference type="PANTHER" id="PTHR32481">
    <property type="entry name" value="AMINOPEPTIDASE"/>
    <property type="match status" value="1"/>
</dbReference>
<dbReference type="InterPro" id="IPR023367">
    <property type="entry name" value="Peptidase_M42_dom2"/>
</dbReference>
<proteinExistence type="inferred from homology"/>
<dbReference type="EMBL" id="AJYA01000002">
    <property type="protein sequence ID" value="EIM78810.1"/>
    <property type="molecule type" value="Genomic_DNA"/>
</dbReference>
<accession>I5CAF8</accession>
<dbReference type="Pfam" id="PF05343">
    <property type="entry name" value="Peptidase_M42"/>
    <property type="match status" value="1"/>
</dbReference>
<dbReference type="InterPro" id="IPR008007">
    <property type="entry name" value="Peptidase_M42"/>
</dbReference>
<dbReference type="PATRIC" id="fig|1189621.3.peg.449"/>
<dbReference type="GO" id="GO:0006508">
    <property type="term" value="P:proteolysis"/>
    <property type="evidence" value="ECO:0007669"/>
    <property type="project" value="UniProtKB-KW"/>
</dbReference>
<reference evidence="6 7" key="1">
    <citation type="submission" date="2012-05" db="EMBL/GenBank/DDBJ databases">
        <title>Genome sequence of Nitritalea halalkaliphila LW7.</title>
        <authorList>
            <person name="Jangir P.K."/>
            <person name="Singh A."/>
            <person name="Shivaji S."/>
            <person name="Sharma R."/>
        </authorList>
    </citation>
    <scope>NUCLEOTIDE SEQUENCE [LARGE SCALE GENOMIC DNA]</scope>
    <source>
        <strain evidence="6 7">LW7</strain>
    </source>
</reference>
<dbReference type="Gene3D" id="2.40.30.40">
    <property type="entry name" value="Peptidase M42, domain 2"/>
    <property type="match status" value="1"/>
</dbReference>
<evidence type="ECO:0000256" key="5">
    <source>
        <dbReference type="ARBA" id="ARBA00022801"/>
    </source>
</evidence>
<evidence type="ECO:0000256" key="2">
    <source>
        <dbReference type="ARBA" id="ARBA00022438"/>
    </source>
</evidence>
<keyword evidence="5" id="KW-0378">Hydrolase</keyword>
<sequence length="295" mass="34144">MHIRSVSGDEKEVTKYILNYVQERKIFWKVQPEIYYGEEFHDCLLLKFGNPRTAIFAHVDTIGFMSRYQNQLIPVGGPEVDAAFTLEGEDDLGPIHCRLNVMEDELFHDFPRAVRPGTYFSFKQHIRSNETFIQAAYLDNRLGVYNALLQCEEVRDAWVVFSTYEEHGGGSMPFLLRFIMETHPVKQALISDITWVTEGVRHGEGVAISLRDRYIPRRAFLEKIVSLAKQSGVSYQLEVEAHGGSDGREVQFSPYALDWCFIGAPEDHVHTPNEKVYWKDFYAMVDLYKYLLEKL</sequence>
<dbReference type="GO" id="GO:0046872">
    <property type="term" value="F:metal ion binding"/>
    <property type="evidence" value="ECO:0007669"/>
    <property type="project" value="UniProtKB-KW"/>
</dbReference>
<keyword evidence="7" id="KW-1185">Reference proteome</keyword>
<dbReference type="MEROPS" id="M42.006"/>
<evidence type="ECO:0000313" key="6">
    <source>
        <dbReference type="EMBL" id="EIM78810.1"/>
    </source>
</evidence>
<gene>
    <name evidence="6" type="ORF">A3SI_02146</name>
</gene>
<dbReference type="PANTHER" id="PTHR32481:SF7">
    <property type="entry name" value="AMINOPEPTIDASE YHFE-RELATED"/>
    <property type="match status" value="1"/>
</dbReference>
<dbReference type="Gene3D" id="3.40.630.10">
    <property type="entry name" value="Zn peptidases"/>
    <property type="match status" value="1"/>
</dbReference>
<protein>
    <submittedName>
        <fullName evidence="6">Peptidase M20</fullName>
    </submittedName>
</protein>
<organism evidence="6 7">
    <name type="scientific">Nitritalea halalkaliphila LW7</name>
    <dbReference type="NCBI Taxonomy" id="1189621"/>
    <lineage>
        <taxon>Bacteria</taxon>
        <taxon>Pseudomonadati</taxon>
        <taxon>Bacteroidota</taxon>
        <taxon>Cytophagia</taxon>
        <taxon>Cytophagales</taxon>
        <taxon>Cyclobacteriaceae</taxon>
        <taxon>Nitritalea</taxon>
    </lineage>
</organism>
<comment type="similarity">
    <text evidence="1">Belongs to the peptidase M42 family.</text>
</comment>
<dbReference type="Proteomes" id="UP000005551">
    <property type="component" value="Unassembled WGS sequence"/>
</dbReference>
<name>I5CAF8_9BACT</name>
<comment type="caution">
    <text evidence="6">The sequence shown here is derived from an EMBL/GenBank/DDBJ whole genome shotgun (WGS) entry which is preliminary data.</text>
</comment>
<evidence type="ECO:0000313" key="7">
    <source>
        <dbReference type="Proteomes" id="UP000005551"/>
    </source>
</evidence>